<dbReference type="SUPFAM" id="SSF52540">
    <property type="entry name" value="P-loop containing nucleoside triphosphate hydrolases"/>
    <property type="match status" value="2"/>
</dbReference>
<dbReference type="InterPro" id="IPR010614">
    <property type="entry name" value="RAD3-like_helicase_DEAD"/>
</dbReference>
<dbReference type="GO" id="GO:0003678">
    <property type="term" value="F:DNA helicase activity"/>
    <property type="evidence" value="ECO:0007669"/>
    <property type="project" value="InterPro"/>
</dbReference>
<keyword evidence="6 15" id="KW-0347">Helicase</keyword>
<evidence type="ECO:0000256" key="6">
    <source>
        <dbReference type="ARBA" id="ARBA00022806"/>
    </source>
</evidence>
<dbReference type="PANTHER" id="PTHR11472:SF34">
    <property type="entry name" value="REGULATOR OF TELOMERE ELONGATION HELICASE 1"/>
    <property type="match status" value="1"/>
</dbReference>
<reference evidence="15 16" key="1">
    <citation type="submission" date="2016-10" db="EMBL/GenBank/DDBJ databases">
        <authorList>
            <person name="de Groot N.N."/>
        </authorList>
    </citation>
    <scope>NUCLEOTIDE SEQUENCE [LARGE SCALE GENOMIC DNA]</scope>
    <source>
        <strain evidence="15 16">DSM 3217</strain>
    </source>
</reference>
<dbReference type="Gene3D" id="3.90.320.10">
    <property type="match status" value="1"/>
</dbReference>
<dbReference type="GO" id="GO:0051539">
    <property type="term" value="F:4 iron, 4 sulfur cluster binding"/>
    <property type="evidence" value="ECO:0007669"/>
    <property type="project" value="UniProtKB-KW"/>
</dbReference>
<keyword evidence="3" id="KW-0547">Nucleotide-binding</keyword>
<keyword evidence="1" id="KW-0004">4Fe-4S</keyword>
<evidence type="ECO:0000256" key="11">
    <source>
        <dbReference type="ARBA" id="ARBA00023204"/>
    </source>
</evidence>
<keyword evidence="4" id="KW-0227">DNA damage</keyword>
<keyword evidence="16" id="KW-1185">Reference proteome</keyword>
<dbReference type="InterPro" id="IPR011604">
    <property type="entry name" value="PDDEXK-like_dom_sf"/>
</dbReference>
<dbReference type="GO" id="GO:0003677">
    <property type="term" value="F:DNA binding"/>
    <property type="evidence" value="ECO:0007669"/>
    <property type="project" value="UniProtKB-KW"/>
</dbReference>
<keyword evidence="8" id="KW-0408">Iron</keyword>
<organism evidence="15 16">
    <name type="scientific">Eubacterium oxidoreducens</name>
    <dbReference type="NCBI Taxonomy" id="1732"/>
    <lineage>
        <taxon>Bacteria</taxon>
        <taxon>Bacillati</taxon>
        <taxon>Bacillota</taxon>
        <taxon>Clostridia</taxon>
        <taxon>Eubacteriales</taxon>
        <taxon>Eubacteriaceae</taxon>
        <taxon>Eubacterium</taxon>
    </lineage>
</organism>
<evidence type="ECO:0000313" key="15">
    <source>
        <dbReference type="EMBL" id="SDB26685.1"/>
    </source>
</evidence>
<evidence type="ECO:0000259" key="14">
    <source>
        <dbReference type="PROSITE" id="PS51193"/>
    </source>
</evidence>
<keyword evidence="2" id="KW-0479">Metal-binding</keyword>
<comment type="similarity">
    <text evidence="13">Belongs to the helicase family. DinG subfamily.</text>
</comment>
<dbReference type="GO" id="GO:0016818">
    <property type="term" value="F:hydrolase activity, acting on acid anhydrides, in phosphorus-containing anhydrides"/>
    <property type="evidence" value="ECO:0007669"/>
    <property type="project" value="InterPro"/>
</dbReference>
<dbReference type="OrthoDB" id="9765586at2"/>
<evidence type="ECO:0000256" key="3">
    <source>
        <dbReference type="ARBA" id="ARBA00022741"/>
    </source>
</evidence>
<dbReference type="InterPro" id="IPR027417">
    <property type="entry name" value="P-loop_NTPase"/>
</dbReference>
<evidence type="ECO:0000256" key="10">
    <source>
        <dbReference type="ARBA" id="ARBA00023125"/>
    </source>
</evidence>
<evidence type="ECO:0000256" key="9">
    <source>
        <dbReference type="ARBA" id="ARBA00023014"/>
    </source>
</evidence>
<evidence type="ECO:0000256" key="4">
    <source>
        <dbReference type="ARBA" id="ARBA00022763"/>
    </source>
</evidence>
<evidence type="ECO:0000256" key="13">
    <source>
        <dbReference type="ARBA" id="ARBA00038058"/>
    </source>
</evidence>
<dbReference type="Pfam" id="PF06733">
    <property type="entry name" value="DEAD_2"/>
    <property type="match status" value="1"/>
</dbReference>
<evidence type="ECO:0000256" key="7">
    <source>
        <dbReference type="ARBA" id="ARBA00022840"/>
    </source>
</evidence>
<keyword evidence="9" id="KW-0411">Iron-sulfur</keyword>
<dbReference type="Gene3D" id="1.10.30.20">
    <property type="entry name" value="Bacterial XPD DNA helicase, FeS cluster domain"/>
    <property type="match status" value="1"/>
</dbReference>
<evidence type="ECO:0000256" key="2">
    <source>
        <dbReference type="ARBA" id="ARBA00022723"/>
    </source>
</evidence>
<dbReference type="Pfam" id="PF00270">
    <property type="entry name" value="DEAD"/>
    <property type="match status" value="1"/>
</dbReference>
<accession>A0A1G6C1G4</accession>
<evidence type="ECO:0000256" key="1">
    <source>
        <dbReference type="ARBA" id="ARBA00022485"/>
    </source>
</evidence>
<keyword evidence="10" id="KW-0238">DNA-binding</keyword>
<dbReference type="InterPro" id="IPR042493">
    <property type="entry name" value="XPD_DNA_FeS"/>
</dbReference>
<evidence type="ECO:0000313" key="16">
    <source>
        <dbReference type="Proteomes" id="UP000199228"/>
    </source>
</evidence>
<keyword evidence="12" id="KW-0413">Isomerase</keyword>
<dbReference type="InterPro" id="IPR014013">
    <property type="entry name" value="Helic_SF1/SF2_ATP-bd_DinG/Rad3"/>
</dbReference>
<dbReference type="RefSeq" id="WP_090174191.1">
    <property type="nucleotide sequence ID" value="NZ_FMXR01000014.1"/>
</dbReference>
<dbReference type="AlphaFoldDB" id="A0A1G6C1G4"/>
<dbReference type="GO" id="GO:0006281">
    <property type="term" value="P:DNA repair"/>
    <property type="evidence" value="ECO:0007669"/>
    <property type="project" value="UniProtKB-KW"/>
</dbReference>
<dbReference type="GO" id="GO:0046872">
    <property type="term" value="F:metal ion binding"/>
    <property type="evidence" value="ECO:0007669"/>
    <property type="project" value="UniProtKB-KW"/>
</dbReference>
<evidence type="ECO:0000256" key="8">
    <source>
        <dbReference type="ARBA" id="ARBA00023004"/>
    </source>
</evidence>
<dbReference type="InterPro" id="IPR011545">
    <property type="entry name" value="DEAD/DEAH_box_helicase_dom"/>
</dbReference>
<dbReference type="Pfam" id="PF13307">
    <property type="entry name" value="Helicase_C_2"/>
    <property type="match status" value="1"/>
</dbReference>
<dbReference type="Gene3D" id="1.10.275.40">
    <property type="match status" value="1"/>
</dbReference>
<keyword evidence="7" id="KW-0067">ATP-binding</keyword>
<gene>
    <name evidence="15" type="ORF">SAMN02910417_01974</name>
</gene>
<evidence type="ECO:0000256" key="5">
    <source>
        <dbReference type="ARBA" id="ARBA00022801"/>
    </source>
</evidence>
<dbReference type="SMART" id="SM00488">
    <property type="entry name" value="DEXDc2"/>
    <property type="match status" value="1"/>
</dbReference>
<dbReference type="Proteomes" id="UP000199228">
    <property type="component" value="Unassembled WGS sequence"/>
</dbReference>
<keyword evidence="11" id="KW-0234">DNA repair</keyword>
<name>A0A1G6C1G4_EUBOX</name>
<keyword evidence="5" id="KW-0378">Hydrolase</keyword>
<dbReference type="EMBL" id="FMXR01000014">
    <property type="protein sequence ID" value="SDB26685.1"/>
    <property type="molecule type" value="Genomic_DNA"/>
</dbReference>
<proteinExistence type="inferred from homology"/>
<dbReference type="PROSITE" id="PS51193">
    <property type="entry name" value="HELICASE_ATP_BIND_2"/>
    <property type="match status" value="1"/>
</dbReference>
<dbReference type="InterPro" id="IPR006554">
    <property type="entry name" value="Helicase-like_DEXD_c2"/>
</dbReference>
<dbReference type="SMART" id="SM00491">
    <property type="entry name" value="HELICc2"/>
    <property type="match status" value="1"/>
</dbReference>
<dbReference type="PANTHER" id="PTHR11472">
    <property type="entry name" value="DNA REPAIR DEAD HELICASE RAD3/XP-D SUBFAMILY MEMBER"/>
    <property type="match status" value="1"/>
</dbReference>
<dbReference type="InterPro" id="IPR045028">
    <property type="entry name" value="DinG/Rad3-like"/>
</dbReference>
<protein>
    <submittedName>
        <fullName evidence="15">Rad3-related DNA helicase</fullName>
    </submittedName>
</protein>
<dbReference type="Gene3D" id="3.40.50.300">
    <property type="entry name" value="P-loop containing nucleotide triphosphate hydrolases"/>
    <property type="match status" value="2"/>
</dbReference>
<evidence type="ECO:0000256" key="12">
    <source>
        <dbReference type="ARBA" id="ARBA00023235"/>
    </source>
</evidence>
<dbReference type="InterPro" id="IPR006555">
    <property type="entry name" value="ATP-dep_Helicase_C"/>
</dbReference>
<sequence>MEKIRISVRNFLEFLMRSGDIDQRISKSGQTQAMLEGAKLHRRIQKSMGSTYEAEVPLKIEVCREEYILSLEGRADGIIKEDPVIIDEIKGMFCDVMKMEEPVAIHLAQAKCYAYMYVRLFDQECIKVQMTYASLGRDEEEIKYFTYTYSAEELESWFMNLVLEYDRWAVEQMHQKEQRRASIEKLQFPFPYREGQKQLAAAVYRTLEEGAQLFVEAPTGAGKTMACVFPAVKAVGEGYGDKIFYLTAKTITKSVAKEAFYVLKDHGYAGKLLEITAKEKICPMDDMLCNPQACMYAKGHFDRVNDALFHVWTTKDVFLRKQIQKAAEEYKVCPYEFQLDLAQWADDIVCDYNYAFDPNAHLKRFFSEGSKGDHLFLVDEAHNLVNRAREMYSATLIKEDFLRVKKILNSHNKKITKQLEACNKVLLEWKRQCDGYMVHEQINELIFKLLRLASTMDEFLRESDEFAGKEEVVEFYMTLRGFMMIYDLLDENYVIYSEITPEDEFALHLFCVDTASNLKSYLDRGRGVIFFSATFLPIQYYKHLLSTYENPYAIYARSTFSKEQSCVLVGADVSSLYSRRTREEFEHFAEYLKGMALSKQGNYIAFFPSYKMMRQVYEVFMNLEEAKQVEVVVQERRMLEADREEFLEAFEKKRNQSLLAFCVLGGIFSEGIDLKGSRLIGAAIIGTALPMVCNERDILKNYYSEQGKNGFDYAYTYEGMTKVLQAAGRVIRTKEDYGVILLLDERFMRNDMQGLFPMEWSHRQVCNLTNFKGKLENFWKTSLLRIEDEEGMI</sequence>
<dbReference type="STRING" id="1732.SAMN02910417_01974"/>
<dbReference type="GO" id="GO:0005524">
    <property type="term" value="F:ATP binding"/>
    <property type="evidence" value="ECO:0007669"/>
    <property type="project" value="UniProtKB-KW"/>
</dbReference>
<feature type="domain" description="Helicase ATP-binding" evidence="14">
    <location>
        <begin position="182"/>
        <end position="462"/>
    </location>
</feature>